<feature type="compositionally biased region" description="Basic residues" evidence="2">
    <location>
        <begin position="1"/>
        <end position="10"/>
    </location>
</feature>
<organism evidence="4 5">
    <name type="scientific">Goodea atripinnis</name>
    <dbReference type="NCBI Taxonomy" id="208336"/>
    <lineage>
        <taxon>Eukaryota</taxon>
        <taxon>Metazoa</taxon>
        <taxon>Chordata</taxon>
        <taxon>Craniata</taxon>
        <taxon>Vertebrata</taxon>
        <taxon>Euteleostomi</taxon>
        <taxon>Actinopterygii</taxon>
        <taxon>Neopterygii</taxon>
        <taxon>Teleostei</taxon>
        <taxon>Neoteleostei</taxon>
        <taxon>Acanthomorphata</taxon>
        <taxon>Ovalentaria</taxon>
        <taxon>Atherinomorphae</taxon>
        <taxon>Cyprinodontiformes</taxon>
        <taxon>Goodeidae</taxon>
        <taxon>Goodea</taxon>
    </lineage>
</organism>
<feature type="non-terminal residue" evidence="4">
    <location>
        <position position="1"/>
    </location>
</feature>
<evidence type="ECO:0000256" key="1">
    <source>
        <dbReference type="PROSITE-ProRule" id="PRU00108"/>
    </source>
</evidence>
<evidence type="ECO:0000259" key="3">
    <source>
        <dbReference type="PROSITE" id="PS50071"/>
    </source>
</evidence>
<sequence>VWFSNRRAKFRRETKQRSRTKTLDPRQHRGCIPPNPALTHNFILQDMGISRMNCQNTTLQPSGIRKLQNGYFSQTTAVPQQLCDMLPQAVDRTAQHLNRDAFTFTPVQDNMYPRNTFQLASENIRAHCPASQQWNQQSVPFMWNQFQTKEKFLYPQDVHLPGSMV</sequence>
<protein>
    <recommendedName>
        <fullName evidence="3">Homeobox domain-containing protein</fullName>
    </recommendedName>
</protein>
<feature type="compositionally biased region" description="Basic and acidic residues" evidence="2">
    <location>
        <begin position="11"/>
        <end position="27"/>
    </location>
</feature>
<reference evidence="4 5" key="1">
    <citation type="submission" date="2021-06" db="EMBL/GenBank/DDBJ databases">
        <authorList>
            <person name="Palmer J.M."/>
        </authorList>
    </citation>
    <scope>NUCLEOTIDE SEQUENCE [LARGE SCALE GENOMIC DNA]</scope>
    <source>
        <strain evidence="4 5">GA_2019</strain>
        <tissue evidence="4">Muscle</tissue>
    </source>
</reference>
<feature type="DNA-binding region" description="Homeobox" evidence="1">
    <location>
        <begin position="3"/>
        <end position="14"/>
    </location>
</feature>
<keyword evidence="1" id="KW-0371">Homeobox</keyword>
<gene>
    <name evidence="4" type="ORF">GOODEAATRI_006345</name>
</gene>
<keyword evidence="5" id="KW-1185">Reference proteome</keyword>
<evidence type="ECO:0000313" key="5">
    <source>
        <dbReference type="Proteomes" id="UP001476798"/>
    </source>
</evidence>
<dbReference type="InterPro" id="IPR001356">
    <property type="entry name" value="HD"/>
</dbReference>
<keyword evidence="1" id="KW-0238">DNA-binding</keyword>
<comment type="caution">
    <text evidence="4">The sequence shown here is derived from an EMBL/GenBank/DDBJ whole genome shotgun (WGS) entry which is preliminary data.</text>
</comment>
<proteinExistence type="predicted"/>
<evidence type="ECO:0000313" key="4">
    <source>
        <dbReference type="EMBL" id="MEQ2161107.1"/>
    </source>
</evidence>
<dbReference type="EMBL" id="JAHRIO010010298">
    <property type="protein sequence ID" value="MEQ2161107.1"/>
    <property type="molecule type" value="Genomic_DNA"/>
</dbReference>
<feature type="region of interest" description="Disordered" evidence="2">
    <location>
        <begin position="1"/>
        <end position="30"/>
    </location>
</feature>
<name>A0ABV0MPR9_9TELE</name>
<dbReference type="PROSITE" id="PS50071">
    <property type="entry name" value="HOMEOBOX_2"/>
    <property type="match status" value="1"/>
</dbReference>
<feature type="domain" description="Homeobox" evidence="3">
    <location>
        <begin position="1"/>
        <end position="13"/>
    </location>
</feature>
<evidence type="ECO:0000256" key="2">
    <source>
        <dbReference type="SAM" id="MobiDB-lite"/>
    </source>
</evidence>
<accession>A0ABV0MPR9</accession>
<comment type="subcellular location">
    <subcellularLocation>
        <location evidence="1">Nucleus</location>
    </subcellularLocation>
</comment>
<keyword evidence="1" id="KW-0539">Nucleus</keyword>
<dbReference type="Proteomes" id="UP001476798">
    <property type="component" value="Unassembled WGS sequence"/>
</dbReference>